<keyword evidence="3" id="KW-1185">Reference proteome</keyword>
<gene>
    <name evidence="2" type="ORF">BaRGS_00027738</name>
</gene>
<accession>A0ABD0K1V3</accession>
<proteinExistence type="predicted"/>
<sequence length="207" mass="22494">MPSAAENLEAIESTLKASLSQGKQLDQNVVSAAQRVLLHNIEFVPATSPHSVQLSSLKTKYVLLQPGKSAQGKKSDKVGGQGDRGTPVSAGRSKEHAVDDDQLEVFCNLRQKHVHFGSRGFVAIRDHIERPSHQQRVAALKGNADNWRPNHFVACLPGTLTSLGVHCQSSGPQLPSMPSSSTSRKRKRFGPDIRAFFSKTASGYINF</sequence>
<evidence type="ECO:0000256" key="1">
    <source>
        <dbReference type="SAM" id="MobiDB-lite"/>
    </source>
</evidence>
<comment type="caution">
    <text evidence="2">The sequence shown here is derived from an EMBL/GenBank/DDBJ whole genome shotgun (WGS) entry which is preliminary data.</text>
</comment>
<reference evidence="2 3" key="1">
    <citation type="journal article" date="2023" name="Sci. Data">
        <title>Genome assembly of the Korean intertidal mud-creeper Batillaria attramentaria.</title>
        <authorList>
            <person name="Patra A.K."/>
            <person name="Ho P.T."/>
            <person name="Jun S."/>
            <person name="Lee S.J."/>
            <person name="Kim Y."/>
            <person name="Won Y.J."/>
        </authorList>
    </citation>
    <scope>NUCLEOTIDE SEQUENCE [LARGE SCALE GENOMIC DNA]</scope>
    <source>
        <strain evidence="2">Wonlab-2016</strain>
    </source>
</reference>
<evidence type="ECO:0000313" key="2">
    <source>
        <dbReference type="EMBL" id="KAK7481019.1"/>
    </source>
</evidence>
<feature type="compositionally biased region" description="Polar residues" evidence="1">
    <location>
        <begin position="168"/>
        <end position="182"/>
    </location>
</feature>
<dbReference type="EMBL" id="JACVVK020000269">
    <property type="protein sequence ID" value="KAK7481019.1"/>
    <property type="molecule type" value="Genomic_DNA"/>
</dbReference>
<dbReference type="Proteomes" id="UP001519460">
    <property type="component" value="Unassembled WGS sequence"/>
</dbReference>
<protein>
    <submittedName>
        <fullName evidence="2">Uncharacterized protein</fullName>
    </submittedName>
</protein>
<dbReference type="AlphaFoldDB" id="A0ABD0K1V3"/>
<organism evidence="2 3">
    <name type="scientific">Batillaria attramentaria</name>
    <dbReference type="NCBI Taxonomy" id="370345"/>
    <lineage>
        <taxon>Eukaryota</taxon>
        <taxon>Metazoa</taxon>
        <taxon>Spiralia</taxon>
        <taxon>Lophotrochozoa</taxon>
        <taxon>Mollusca</taxon>
        <taxon>Gastropoda</taxon>
        <taxon>Caenogastropoda</taxon>
        <taxon>Sorbeoconcha</taxon>
        <taxon>Cerithioidea</taxon>
        <taxon>Batillariidae</taxon>
        <taxon>Batillaria</taxon>
    </lineage>
</organism>
<evidence type="ECO:0000313" key="3">
    <source>
        <dbReference type="Proteomes" id="UP001519460"/>
    </source>
</evidence>
<feature type="region of interest" description="Disordered" evidence="1">
    <location>
        <begin position="68"/>
        <end position="96"/>
    </location>
</feature>
<name>A0ABD0K1V3_9CAEN</name>
<feature type="region of interest" description="Disordered" evidence="1">
    <location>
        <begin position="168"/>
        <end position="187"/>
    </location>
</feature>